<dbReference type="Pfam" id="PF13374">
    <property type="entry name" value="TPR_10"/>
    <property type="match status" value="1"/>
</dbReference>
<reference evidence="2 3" key="1">
    <citation type="submission" date="2021-01" db="EMBL/GenBank/DDBJ databases">
        <title>Draft genome sequence of Micromonospora sp. strain STR1_7.</title>
        <authorList>
            <person name="Karlyshev A."/>
            <person name="Jawad R."/>
        </authorList>
    </citation>
    <scope>NUCLEOTIDE SEQUENCE [LARGE SCALE GENOMIC DNA]</scope>
    <source>
        <strain evidence="2 3">STR1-7</strain>
    </source>
</reference>
<dbReference type="InterPro" id="IPR041664">
    <property type="entry name" value="AAA_16"/>
</dbReference>
<accession>A0ABS1XRF6</accession>
<dbReference type="InterPro" id="IPR053137">
    <property type="entry name" value="NLR-like"/>
</dbReference>
<protein>
    <submittedName>
        <fullName evidence="2">Tetratricopeptide repeat protein</fullName>
    </submittedName>
</protein>
<dbReference type="Gene3D" id="3.40.50.300">
    <property type="entry name" value="P-loop containing nucleotide triphosphate hydrolases"/>
    <property type="match status" value="2"/>
</dbReference>
<comment type="caution">
    <text evidence="2">The sequence shown here is derived from an EMBL/GenBank/DDBJ whole genome shotgun (WGS) entry which is preliminary data.</text>
</comment>
<dbReference type="SUPFAM" id="SSF52540">
    <property type="entry name" value="P-loop containing nucleoside triphosphate hydrolases"/>
    <property type="match status" value="2"/>
</dbReference>
<name>A0ABS1XRF6_9ACTN</name>
<proteinExistence type="predicted"/>
<organism evidence="2 3">
    <name type="scientific">Micromonospora parastrephiae</name>
    <dbReference type="NCBI Taxonomy" id="2806101"/>
    <lineage>
        <taxon>Bacteria</taxon>
        <taxon>Bacillati</taxon>
        <taxon>Actinomycetota</taxon>
        <taxon>Actinomycetes</taxon>
        <taxon>Micromonosporales</taxon>
        <taxon>Micromonosporaceae</taxon>
        <taxon>Micromonospora</taxon>
    </lineage>
</organism>
<dbReference type="Pfam" id="PF13191">
    <property type="entry name" value="AAA_16"/>
    <property type="match status" value="1"/>
</dbReference>
<dbReference type="EMBL" id="JAEVHM010000025">
    <property type="protein sequence ID" value="MBM0231845.1"/>
    <property type="molecule type" value="Genomic_DNA"/>
</dbReference>
<evidence type="ECO:0000313" key="2">
    <source>
        <dbReference type="EMBL" id="MBM0231845.1"/>
    </source>
</evidence>
<dbReference type="NCBIfam" id="NF040586">
    <property type="entry name" value="FxSxx_TPR"/>
    <property type="match status" value="1"/>
</dbReference>
<dbReference type="PANTHER" id="PTHR46082">
    <property type="entry name" value="ATP/GTP-BINDING PROTEIN-RELATED"/>
    <property type="match status" value="1"/>
</dbReference>
<dbReference type="InterPro" id="IPR027417">
    <property type="entry name" value="P-loop_NTPase"/>
</dbReference>
<dbReference type="PANTHER" id="PTHR46082:SF6">
    <property type="entry name" value="AAA+ ATPASE DOMAIN-CONTAINING PROTEIN-RELATED"/>
    <property type="match status" value="1"/>
</dbReference>
<evidence type="ECO:0000313" key="3">
    <source>
        <dbReference type="Proteomes" id="UP000601027"/>
    </source>
</evidence>
<feature type="domain" description="Orc1-like AAA ATPase" evidence="1">
    <location>
        <begin position="472"/>
        <end position="645"/>
    </location>
</feature>
<dbReference type="RefSeq" id="WP_203174298.1">
    <property type="nucleotide sequence ID" value="NZ_JAEVHM010000025.1"/>
</dbReference>
<dbReference type="InterPro" id="IPR011990">
    <property type="entry name" value="TPR-like_helical_dom_sf"/>
</dbReference>
<gene>
    <name evidence="2" type="ORF">JNW91_08240</name>
</gene>
<dbReference type="SUPFAM" id="SSF48452">
    <property type="entry name" value="TPR-like"/>
    <property type="match status" value="2"/>
</dbReference>
<sequence length="1277" mass="137315">MKISRDETAGVATIVSFVSPADDTGRSSAVANVAWILAGNGKKVLAVDWCPKTPRVHDFLRPVQVDAVAAAPALGDDLAAVLTPASDAPPVPPATVIAPAAPEQGTLYRYAVSGSAATFSMVGLGATAGGLPTGDAARIRQLLQQTDYDYVLIDAPVDLSAPGITHSAVLSDVAVVFMPPRRLSVQHAAGLAKELQQRATGGIRVLAAPTLHEVLDPGHGGSRDYVRQSFAWLLEKPAGDAPGPASTGIVEVPAHNYDTFDDVLSVLADDPNDANSPLAAYERITEWITGGEVTRAAPVPDPIRRRYRRAVLLEPAENLGDIAVAYDPVDRPWADWIGGQLRRAGVRSHLRAVRPGAKPVFGPDTTVLAVLSPDLAETAGTDLAGLRPDSADVSAEVLGVLVAGEAWREPSSPERVVDLRAADAVRAQSLLLSQLGLIAPAQPAGDLRNVPRFPADPDRRVRFNVPPRNPSFVGRDDYLERLRDHLTSEDGPVTLTGGAGVGKSELAREFAHRFAYDYDVVWWIPAQDRETVQTGLGALADEIKAVDSTGAAEAALKALAAADGAFQRWLLIYDNADDADVLTGLWPQDGAGHVLITSRDDGSSGLPSPLEVAALTGDESVAMLRRVLGISTEDARAIAVALEHLPLALRLATAWMRQRALGLERGGVPSLEAVGQSVRELLAALERQSDEDLGESIPGSHTSSVARVLRITLEALRATPFGELAIRLAELSAFLSPEGIGLPLLRSTSMLTQLAAASGRDADELLLDAGEVDLVLTVGARFALYDVDWGHGSALRMHRAIQVLLRGAIPEPERCERHRQVLRGLAGYAPTDPEADDTRYADVFDELQQHLVPSGAPESDDLRVRHWVVKQVRHLYLSNDSDAWRSALLLASAACERWDGGDEIDQLTMRLFAQAANLHRALGNYQEALRLDERVLSEQRRRYGLRHFRTLVAGRGRGGDLRGLGRFEDALVEDQATFKGFRELVGDDHPNTRMAVNNLGISFLLTGDAPEALRLARLERDRRMLLFGPEDPRTWRASCQVGTCEREVGEYELSLATLREALARIHELPTGSLLDELRVNRSLAVTERRLGLTIPAKKRSAETYSGYVKNLGEDHPLTRGSLLSLAADYYRAGDAGIAVKSAMRCLRGYERKLAAGHPFTAVCSVNLGLFQRGMREFDQAVWYGERGLRSLRSKLGDAHPWTLAATTAQAGHLAARGDLDTALSTQEEGHATALGYLGRAHPVTRDAAANLAAIRALRDGTPGAATLTDADIDVPQS</sequence>
<evidence type="ECO:0000259" key="1">
    <source>
        <dbReference type="Pfam" id="PF13191"/>
    </source>
</evidence>
<dbReference type="Gene3D" id="1.25.40.10">
    <property type="entry name" value="Tetratricopeptide repeat domain"/>
    <property type="match status" value="2"/>
</dbReference>
<keyword evidence="3" id="KW-1185">Reference proteome</keyword>
<dbReference type="Proteomes" id="UP000601027">
    <property type="component" value="Unassembled WGS sequence"/>
</dbReference>